<feature type="signal peptide" evidence="3">
    <location>
        <begin position="1"/>
        <end position="15"/>
    </location>
</feature>
<feature type="region of interest" description="Disordered" evidence="1">
    <location>
        <begin position="601"/>
        <end position="633"/>
    </location>
</feature>
<keyword evidence="2" id="KW-0812">Transmembrane</keyword>
<dbReference type="EnsemblProtists" id="PYU1_T009338">
    <property type="protein sequence ID" value="PYU1_T009338"/>
    <property type="gene ID" value="PYU1_G009320"/>
</dbReference>
<evidence type="ECO:0000313" key="4">
    <source>
        <dbReference type="EnsemblProtists" id="PYU1_T009338"/>
    </source>
</evidence>
<keyword evidence="5" id="KW-1185">Reference proteome</keyword>
<evidence type="ECO:0008006" key="6">
    <source>
        <dbReference type="Google" id="ProtNLM"/>
    </source>
</evidence>
<feature type="transmembrane region" description="Helical" evidence="2">
    <location>
        <begin position="521"/>
        <end position="544"/>
    </location>
</feature>
<feature type="transmembrane region" description="Helical" evidence="2">
    <location>
        <begin position="300"/>
        <end position="323"/>
    </location>
</feature>
<feature type="transmembrane region" description="Helical" evidence="2">
    <location>
        <begin position="415"/>
        <end position="434"/>
    </location>
</feature>
<dbReference type="Proteomes" id="UP000019132">
    <property type="component" value="Unassembled WGS sequence"/>
</dbReference>
<evidence type="ECO:0000313" key="5">
    <source>
        <dbReference type="Proteomes" id="UP000019132"/>
    </source>
</evidence>
<dbReference type="AlphaFoldDB" id="K3WWJ0"/>
<protein>
    <recommendedName>
        <fullName evidence="6">Transmembrane protein</fullName>
    </recommendedName>
</protein>
<dbReference type="HOGENOM" id="CLU_023714_0_0_1"/>
<sequence length="731" mass="81046">MRLTLDVMLVATLFALDVRDVWFKLRWLGPKDSYSFTAVTTHEMQETPLALTRNFTFAGQKTQRKSGWGSFLQKCEFMYPISDDTGKAQFSHAMGKNCEIGLPEKSHRVSDLVLSSNVRVDAVAWAACKLLDTDRKPVICRSSVVRLFAERYNFNEAPSLFAYNTHHSNGTLQPVPFDASAQKYPVTPGSDAESELTDLLNVISTSSPLSAVVCVEGFIPKGPGRYTATIFGCSSPSYYKSAFVGHHATAIQYFLQDKARLTSDALHVMGMTFVTRENSRSLFSLRSGADGRFSLRHKALLNFSSFGVLYTVMIALDVFLLLLNALSTVEIGHLTLWPLWKHLNSSAASHLASASYASKTGFAAHKYKSVLTSSLFRSKPVLLLTLLTSLLSWMVILPSISIWDATELQTGKTHAWLTAARVWVVPLLCFNLVWDLCVALSETRAFHFARSTYVRGVEVLVIVALVVRNNRDAVFAITEKKRDWELQRLGDSMMFREYTALSNSFAGQLDFLQNTPYPALAIVYGPLVIVTGYSVVAIMALAAVRSLYFQLMYHDVLHKHQASLVSAQKRTSKHFVVPDASESPTKPLLTDATTDDSQSVQFARHMASSPPPSPTRSPRIPIFRGISSSASDGDEHALRLPLEEIVDVPMRARSLVRSSWIMEKKTGSQVFLHPSIYLAHGVVLSGDTMRTRFGFIDVVHPFLHASEHAVATGGDQDASAKPDRNVQQPLH</sequence>
<accession>K3WWJ0</accession>
<name>K3WWJ0_GLOUD</name>
<dbReference type="eggNOG" id="ENOG502SJB3">
    <property type="taxonomic scope" value="Eukaryota"/>
</dbReference>
<keyword evidence="3" id="KW-0732">Signal</keyword>
<proteinExistence type="predicted"/>
<keyword evidence="2" id="KW-1133">Transmembrane helix</keyword>
<feature type="chain" id="PRO_5012135778" description="Transmembrane protein" evidence="3">
    <location>
        <begin position="16"/>
        <end position="731"/>
    </location>
</feature>
<evidence type="ECO:0000256" key="2">
    <source>
        <dbReference type="SAM" id="Phobius"/>
    </source>
</evidence>
<reference evidence="5" key="2">
    <citation type="submission" date="2010-04" db="EMBL/GenBank/DDBJ databases">
        <authorList>
            <person name="Buell R."/>
            <person name="Hamilton J."/>
            <person name="Hostetler J."/>
        </authorList>
    </citation>
    <scope>NUCLEOTIDE SEQUENCE [LARGE SCALE GENOMIC DNA]</scope>
    <source>
        <strain evidence="5">DAOM:BR144</strain>
    </source>
</reference>
<evidence type="ECO:0000256" key="1">
    <source>
        <dbReference type="SAM" id="MobiDB-lite"/>
    </source>
</evidence>
<evidence type="ECO:0000256" key="3">
    <source>
        <dbReference type="SAM" id="SignalP"/>
    </source>
</evidence>
<reference evidence="5" key="1">
    <citation type="journal article" date="2010" name="Genome Biol.">
        <title>Genome sequence of the necrotrophic plant pathogen Pythium ultimum reveals original pathogenicity mechanisms and effector repertoire.</title>
        <authorList>
            <person name="Levesque C.A."/>
            <person name="Brouwer H."/>
            <person name="Cano L."/>
            <person name="Hamilton J.P."/>
            <person name="Holt C."/>
            <person name="Huitema E."/>
            <person name="Raffaele S."/>
            <person name="Robideau G.P."/>
            <person name="Thines M."/>
            <person name="Win J."/>
            <person name="Zerillo M.M."/>
            <person name="Beakes G.W."/>
            <person name="Boore J.L."/>
            <person name="Busam D."/>
            <person name="Dumas B."/>
            <person name="Ferriera S."/>
            <person name="Fuerstenberg S.I."/>
            <person name="Gachon C.M."/>
            <person name="Gaulin E."/>
            <person name="Govers F."/>
            <person name="Grenville-Briggs L."/>
            <person name="Horner N."/>
            <person name="Hostetler J."/>
            <person name="Jiang R.H."/>
            <person name="Johnson J."/>
            <person name="Krajaejun T."/>
            <person name="Lin H."/>
            <person name="Meijer H.J."/>
            <person name="Moore B."/>
            <person name="Morris P."/>
            <person name="Phuntmart V."/>
            <person name="Puiu D."/>
            <person name="Shetty J."/>
            <person name="Stajich J.E."/>
            <person name="Tripathy S."/>
            <person name="Wawra S."/>
            <person name="van West P."/>
            <person name="Whitty B.R."/>
            <person name="Coutinho P.M."/>
            <person name="Henrissat B."/>
            <person name="Martin F."/>
            <person name="Thomas P.D."/>
            <person name="Tyler B.M."/>
            <person name="De Vries R.P."/>
            <person name="Kamoun S."/>
            <person name="Yandell M."/>
            <person name="Tisserat N."/>
            <person name="Buell C.R."/>
        </authorList>
    </citation>
    <scope>NUCLEOTIDE SEQUENCE</scope>
    <source>
        <strain evidence="5">DAOM:BR144</strain>
    </source>
</reference>
<reference evidence="4" key="3">
    <citation type="submission" date="2015-02" db="UniProtKB">
        <authorList>
            <consortium name="EnsemblProtists"/>
        </authorList>
    </citation>
    <scope>IDENTIFICATION</scope>
    <source>
        <strain evidence="4">DAOM BR144</strain>
    </source>
</reference>
<dbReference type="OMA" id="APMISHF"/>
<keyword evidence="2" id="KW-0472">Membrane</keyword>
<feature type="transmembrane region" description="Helical" evidence="2">
    <location>
        <begin position="381"/>
        <end position="403"/>
    </location>
</feature>
<dbReference type="EMBL" id="GL376622">
    <property type="status" value="NOT_ANNOTATED_CDS"/>
    <property type="molecule type" value="Genomic_DNA"/>
</dbReference>
<organism evidence="4 5">
    <name type="scientific">Globisporangium ultimum (strain ATCC 200006 / CBS 805.95 / DAOM BR144)</name>
    <name type="common">Pythium ultimum</name>
    <dbReference type="NCBI Taxonomy" id="431595"/>
    <lineage>
        <taxon>Eukaryota</taxon>
        <taxon>Sar</taxon>
        <taxon>Stramenopiles</taxon>
        <taxon>Oomycota</taxon>
        <taxon>Peronosporomycetes</taxon>
        <taxon>Pythiales</taxon>
        <taxon>Pythiaceae</taxon>
        <taxon>Globisporangium</taxon>
    </lineage>
</organism>
<feature type="region of interest" description="Disordered" evidence="1">
    <location>
        <begin position="711"/>
        <end position="731"/>
    </location>
</feature>
<dbReference type="InParanoid" id="K3WWJ0"/>
<dbReference type="VEuPathDB" id="FungiDB:PYU1_G009320"/>